<protein>
    <recommendedName>
        <fullName evidence="4">SseB protein N-terminal domain-containing protein</fullName>
    </recommendedName>
</protein>
<evidence type="ECO:0000313" key="2">
    <source>
        <dbReference type="EMBL" id="QRG66034.1"/>
    </source>
</evidence>
<reference evidence="2 3" key="1">
    <citation type="submission" date="2021-01" db="EMBL/GenBank/DDBJ databases">
        <title>Identification of strong promoters based on the transcriptome of Brevibacillus choshinensis.</title>
        <authorList>
            <person name="Yao D."/>
            <person name="Zhang K."/>
            <person name="Wu J."/>
        </authorList>
    </citation>
    <scope>NUCLEOTIDE SEQUENCE [LARGE SCALE GENOMIC DNA]</scope>
    <source>
        <strain evidence="2 3">HPD31-SP3</strain>
    </source>
</reference>
<accession>A0ABX7FII4</accession>
<evidence type="ECO:0008006" key="4">
    <source>
        <dbReference type="Google" id="ProtNLM"/>
    </source>
</evidence>
<sequence>MAEAYEPQIDPDLTLASPDESTQGECLDPVRFHDLYKLAGEEGLPYFARLNAQGVAELFLVFESVDAFTEQTRDAVSIEFKTYQNKLLAVIWTLSDPLQPLGFPLSFDIREAQERGMAQSMLRQASTPLHYLAYEEGSLTHIFSESITFSKEEIERANGMIQALFDGTQGELPLESEVREEETETISALSLPKPVLMEEGIAYVLDYRRMLESMGEEEAQHLLMRTVQQAVWVMKRHSRSEVRDSTFTVWAAEQGERLSLVVTPLFSHLFEVIHMSEDEANPFTRFLMTLPSFLHTADVSPVQIGAYPFLRYEKGRLYHLELDERMQQHLSELHQEAFSGDINPYC</sequence>
<name>A0ABX7FII4_BRECH</name>
<dbReference type="EMBL" id="CP069127">
    <property type="protein sequence ID" value="QRG66034.1"/>
    <property type="molecule type" value="Genomic_DNA"/>
</dbReference>
<evidence type="ECO:0000256" key="1">
    <source>
        <dbReference type="SAM" id="MobiDB-lite"/>
    </source>
</evidence>
<organism evidence="2 3">
    <name type="scientific">Brevibacillus choshinensis</name>
    <dbReference type="NCBI Taxonomy" id="54911"/>
    <lineage>
        <taxon>Bacteria</taxon>
        <taxon>Bacillati</taxon>
        <taxon>Bacillota</taxon>
        <taxon>Bacilli</taxon>
        <taxon>Bacillales</taxon>
        <taxon>Paenibacillaceae</taxon>
        <taxon>Brevibacillus</taxon>
    </lineage>
</organism>
<feature type="region of interest" description="Disordered" evidence="1">
    <location>
        <begin position="1"/>
        <end position="22"/>
    </location>
</feature>
<gene>
    <name evidence="2" type="ORF">JNE38_20990</name>
</gene>
<proteinExistence type="predicted"/>
<keyword evidence="3" id="KW-1185">Reference proteome</keyword>
<dbReference type="Proteomes" id="UP000596248">
    <property type="component" value="Chromosome"/>
</dbReference>
<dbReference type="RefSeq" id="WP_203353103.1">
    <property type="nucleotide sequence ID" value="NZ_CP069127.1"/>
</dbReference>
<evidence type="ECO:0000313" key="3">
    <source>
        <dbReference type="Proteomes" id="UP000596248"/>
    </source>
</evidence>